<dbReference type="InterPro" id="IPR001304">
    <property type="entry name" value="C-type_lectin-like"/>
</dbReference>
<dbReference type="SUPFAM" id="SSF56436">
    <property type="entry name" value="C-type lectin-like"/>
    <property type="match status" value="1"/>
</dbReference>
<dbReference type="GO" id="GO:0030246">
    <property type="term" value="F:carbohydrate binding"/>
    <property type="evidence" value="ECO:0007669"/>
    <property type="project" value="UniProtKB-KW"/>
</dbReference>
<sequence length="392" mass="45057">MVFYSTLNIVVYLYMDVGEQSPYPTSHSHTLSHTLSLSLSLSLSHTLSHTHTHTHTHRVYTHLFHLIAIWTVRTFRASVRQTAYKDRDRATETIHTVPVVIIMEKEEDIYANVEEISVKDCNYLAAGYETLHQSPQAGTRLKHVNQKSQPWRMATVSLGLLCVVLLITVISLSVHCECSTHTYLHVYVCVCLGMCVQERVSQIKIVGVCSLLFSITDDEQYYGLSRLQTSYNNLTEEKLQLQRTVSEQEKKISELGPCPDGWRRLRCSCYYFSNNSKTWSESRQDCRERGADLLIINSREEQHFLNTLGERMHYWIGLTDSEKEGIWKWVDGTKPTTTQFWREGEPNNAQGGENCAVFNSFSDNLGIIQSWNDQPCSLLIHWVCKYTPNMSS</sequence>
<evidence type="ECO:0000313" key="4">
    <source>
        <dbReference type="Ensembl" id="ENSSTUP00000032905.1"/>
    </source>
</evidence>
<dbReference type="PANTHER" id="PTHR22803">
    <property type="entry name" value="MANNOSE, PHOSPHOLIPASE, LECTIN RECEPTOR RELATED"/>
    <property type="match status" value="1"/>
</dbReference>
<dbReference type="AlphaFoldDB" id="A0A673YET6"/>
<dbReference type="PROSITE" id="PS50041">
    <property type="entry name" value="C_TYPE_LECTIN_2"/>
    <property type="match status" value="1"/>
</dbReference>
<dbReference type="Proteomes" id="UP000472277">
    <property type="component" value="Chromosome 4"/>
</dbReference>
<reference evidence="4" key="2">
    <citation type="submission" date="2025-09" db="UniProtKB">
        <authorList>
            <consortium name="Ensembl"/>
        </authorList>
    </citation>
    <scope>IDENTIFICATION</scope>
</reference>
<reference evidence="4" key="1">
    <citation type="submission" date="2025-08" db="UniProtKB">
        <authorList>
            <consortium name="Ensembl"/>
        </authorList>
    </citation>
    <scope>IDENTIFICATION</scope>
</reference>
<dbReference type="Ensembl" id="ENSSTUT00000034376.1">
    <property type="protein sequence ID" value="ENSSTUP00000032905.1"/>
    <property type="gene ID" value="ENSSTUG00000014116.1"/>
</dbReference>
<proteinExistence type="predicted"/>
<dbReference type="OMA" id="HCECSTH"/>
<dbReference type="CDD" id="cd03590">
    <property type="entry name" value="CLECT_DC-SIGN_like"/>
    <property type="match status" value="1"/>
</dbReference>
<dbReference type="InterPro" id="IPR033989">
    <property type="entry name" value="CD209-like_CTLD"/>
</dbReference>
<evidence type="ECO:0000256" key="1">
    <source>
        <dbReference type="ARBA" id="ARBA00022734"/>
    </source>
</evidence>
<dbReference type="GeneTree" id="ENSGT01020000230338"/>
<organism evidence="4 5">
    <name type="scientific">Salmo trutta</name>
    <name type="common">Brown trout</name>
    <dbReference type="NCBI Taxonomy" id="8032"/>
    <lineage>
        <taxon>Eukaryota</taxon>
        <taxon>Metazoa</taxon>
        <taxon>Chordata</taxon>
        <taxon>Craniata</taxon>
        <taxon>Vertebrata</taxon>
        <taxon>Euteleostomi</taxon>
        <taxon>Actinopterygii</taxon>
        <taxon>Neopterygii</taxon>
        <taxon>Teleostei</taxon>
        <taxon>Protacanthopterygii</taxon>
        <taxon>Salmoniformes</taxon>
        <taxon>Salmonidae</taxon>
        <taxon>Salmoninae</taxon>
        <taxon>Salmo</taxon>
    </lineage>
</organism>
<evidence type="ECO:0000259" key="3">
    <source>
        <dbReference type="PROSITE" id="PS50041"/>
    </source>
</evidence>
<keyword evidence="5" id="KW-1185">Reference proteome</keyword>
<dbReference type="Pfam" id="PF00059">
    <property type="entry name" value="Lectin_C"/>
    <property type="match status" value="1"/>
</dbReference>
<keyword evidence="1" id="KW-0430">Lectin</keyword>
<gene>
    <name evidence="4" type="primary">LOC115191615</name>
</gene>
<dbReference type="SMART" id="SM00034">
    <property type="entry name" value="CLECT"/>
    <property type="match status" value="1"/>
</dbReference>
<name>A0A673YET6_SALTR</name>
<dbReference type="InterPro" id="IPR016186">
    <property type="entry name" value="C-type_lectin-like/link_sf"/>
</dbReference>
<keyword evidence="2" id="KW-0175">Coiled coil</keyword>
<protein>
    <submittedName>
        <fullName evidence="4">C-type lectin domain family 4 member E-like</fullName>
    </submittedName>
</protein>
<evidence type="ECO:0000256" key="2">
    <source>
        <dbReference type="SAM" id="Coils"/>
    </source>
</evidence>
<dbReference type="Gene3D" id="3.10.100.10">
    <property type="entry name" value="Mannose-Binding Protein A, subunit A"/>
    <property type="match status" value="1"/>
</dbReference>
<evidence type="ECO:0000313" key="5">
    <source>
        <dbReference type="Proteomes" id="UP000472277"/>
    </source>
</evidence>
<accession>A0A673YET6</accession>
<dbReference type="InterPro" id="IPR016187">
    <property type="entry name" value="CTDL_fold"/>
</dbReference>
<feature type="coiled-coil region" evidence="2">
    <location>
        <begin position="224"/>
        <end position="251"/>
    </location>
</feature>
<dbReference type="InterPro" id="IPR050111">
    <property type="entry name" value="C-type_lectin/snaclec_domain"/>
</dbReference>
<dbReference type="InParanoid" id="A0A673YET6"/>
<feature type="domain" description="C-type lectin" evidence="3">
    <location>
        <begin position="265"/>
        <end position="385"/>
    </location>
</feature>